<organism evidence="1 2">
    <name type="scientific">Ophiocordyceps sinensis</name>
    <dbReference type="NCBI Taxonomy" id="72228"/>
    <lineage>
        <taxon>Eukaryota</taxon>
        <taxon>Fungi</taxon>
        <taxon>Dikarya</taxon>
        <taxon>Ascomycota</taxon>
        <taxon>Pezizomycotina</taxon>
        <taxon>Sordariomycetes</taxon>
        <taxon>Hypocreomycetidae</taxon>
        <taxon>Hypocreales</taxon>
        <taxon>Ophiocordycipitaceae</taxon>
        <taxon>Ophiocordyceps</taxon>
    </lineage>
</organism>
<dbReference type="AlphaFoldDB" id="A0A8H4PQC3"/>
<proteinExistence type="predicted"/>
<keyword evidence="2" id="KW-1185">Reference proteome</keyword>
<dbReference type="EMBL" id="JAAVMX010000005">
    <property type="protein sequence ID" value="KAF4508525.1"/>
    <property type="molecule type" value="Genomic_DNA"/>
</dbReference>
<sequence>MIVIKLKCTNWRERHAVEDAAFLISRGTSVCIEDHEGLTALQQLRRLNQPYPELRLLLHEAKDRERGEI</sequence>
<reference evidence="1 2" key="1">
    <citation type="journal article" date="2020" name="Genome Biol. Evol.">
        <title>A new high-quality draft genome assembly of the Chinese cordyceps Ophiocordyceps sinensis.</title>
        <authorList>
            <person name="Shu R."/>
            <person name="Zhang J."/>
            <person name="Meng Q."/>
            <person name="Zhang H."/>
            <person name="Zhou G."/>
            <person name="Li M."/>
            <person name="Wu P."/>
            <person name="Zhao Y."/>
            <person name="Chen C."/>
            <person name="Qin Q."/>
        </authorList>
    </citation>
    <scope>NUCLEOTIDE SEQUENCE [LARGE SCALE GENOMIC DNA]</scope>
    <source>
        <strain evidence="1 2">IOZ07</strain>
    </source>
</reference>
<name>A0A8H4PQC3_9HYPO</name>
<accession>A0A8H4PQC3</accession>
<evidence type="ECO:0000313" key="1">
    <source>
        <dbReference type="EMBL" id="KAF4508525.1"/>
    </source>
</evidence>
<protein>
    <submittedName>
        <fullName evidence="1">Uncharacterized protein</fullName>
    </submittedName>
</protein>
<gene>
    <name evidence="1" type="ORF">G6O67_004889</name>
</gene>
<evidence type="ECO:0000313" key="2">
    <source>
        <dbReference type="Proteomes" id="UP000557566"/>
    </source>
</evidence>
<dbReference type="Proteomes" id="UP000557566">
    <property type="component" value="Unassembled WGS sequence"/>
</dbReference>
<comment type="caution">
    <text evidence="1">The sequence shown here is derived from an EMBL/GenBank/DDBJ whole genome shotgun (WGS) entry which is preliminary data.</text>
</comment>